<organism evidence="4 5">
    <name type="scientific">Streptomyces montanisoli</name>
    <dbReference type="NCBI Taxonomy" id="2798581"/>
    <lineage>
        <taxon>Bacteria</taxon>
        <taxon>Bacillati</taxon>
        <taxon>Actinomycetota</taxon>
        <taxon>Actinomycetes</taxon>
        <taxon>Kitasatosporales</taxon>
        <taxon>Streptomycetaceae</taxon>
        <taxon>Streptomyces</taxon>
    </lineage>
</organism>
<dbReference type="PANTHER" id="PTHR24201">
    <property type="entry name" value="ANK_REP_REGION DOMAIN-CONTAINING PROTEIN"/>
    <property type="match status" value="1"/>
</dbReference>
<accession>A0A940RXF6</accession>
<sequence length="346" mass="34930">MHEELFAAVYAGADDALVRLVRAGAADVAGAVDGDGQSVLYAAAVSDRPGAVRLLLAAGADPRRACGPDGGDLPLCGAASGGHTEVVRALLAAGAEPDAREAYGFTAVAWAAVQGFAGTLGALLEGGADPDLPGPGGERPLVLAARRGSVAAVRVLLRHGAGVRDPGGREAALAEARHWLGRDVEHELRKGLLTAYGAGFEAVVRRSVVDGAETVAVELVRDGVVVAGRAAGTGHAAVATVLERELGVPVGYEELARRALSCGDPARDDWREAVRAMVALPAEETFQVAAVWCGAADASRRTLGLDVVAELDPAAVSPRALAVVREVAAGLPPGGGSARVAAAVVR</sequence>
<feature type="non-terminal residue" evidence="4">
    <location>
        <position position="346"/>
    </location>
</feature>
<dbReference type="Proteomes" id="UP000670475">
    <property type="component" value="Unassembled WGS sequence"/>
</dbReference>
<dbReference type="SMART" id="SM00248">
    <property type="entry name" value="ANK"/>
    <property type="match status" value="4"/>
</dbReference>
<dbReference type="InterPro" id="IPR036770">
    <property type="entry name" value="Ankyrin_rpt-contain_sf"/>
</dbReference>
<dbReference type="EMBL" id="JAGIQL010000120">
    <property type="protein sequence ID" value="MBP0460525.1"/>
    <property type="molecule type" value="Genomic_DNA"/>
</dbReference>
<comment type="caution">
    <text evidence="4">The sequence shown here is derived from an EMBL/GenBank/DDBJ whole genome shotgun (WGS) entry which is preliminary data.</text>
</comment>
<dbReference type="Gene3D" id="1.25.40.20">
    <property type="entry name" value="Ankyrin repeat-containing domain"/>
    <property type="match status" value="1"/>
</dbReference>
<feature type="repeat" description="ANK" evidence="3">
    <location>
        <begin position="136"/>
        <end position="163"/>
    </location>
</feature>
<keyword evidence="2 3" id="KW-0040">ANK repeat</keyword>
<protein>
    <submittedName>
        <fullName evidence="4">Ankyrin repeat domain-containing protein</fullName>
    </submittedName>
</protein>
<dbReference type="Pfam" id="PF00023">
    <property type="entry name" value="Ank"/>
    <property type="match status" value="1"/>
</dbReference>
<proteinExistence type="predicted"/>
<gene>
    <name evidence="4" type="ORF">JFN87_24005</name>
</gene>
<evidence type="ECO:0000256" key="3">
    <source>
        <dbReference type="PROSITE-ProRule" id="PRU00023"/>
    </source>
</evidence>
<reference evidence="4" key="1">
    <citation type="submission" date="2021-03" db="EMBL/GenBank/DDBJ databases">
        <title>Whole genome sequence of Streptomyces bomunensis MMS17-BM035.</title>
        <authorList>
            <person name="Lee J.H."/>
        </authorList>
    </citation>
    <scope>NUCLEOTIDE SEQUENCE</scope>
    <source>
        <strain evidence="4">MMS17-BM035</strain>
    </source>
</reference>
<dbReference type="AlphaFoldDB" id="A0A940RXF6"/>
<name>A0A940RXF6_9ACTN</name>
<dbReference type="PROSITE" id="PS50297">
    <property type="entry name" value="ANK_REP_REGION"/>
    <property type="match status" value="3"/>
</dbReference>
<keyword evidence="1" id="KW-0677">Repeat</keyword>
<evidence type="ECO:0000313" key="5">
    <source>
        <dbReference type="Proteomes" id="UP000670475"/>
    </source>
</evidence>
<evidence type="ECO:0000256" key="1">
    <source>
        <dbReference type="ARBA" id="ARBA00022737"/>
    </source>
</evidence>
<dbReference type="RefSeq" id="WP_209343111.1">
    <property type="nucleotide sequence ID" value="NZ_JAGIQL010000120.1"/>
</dbReference>
<dbReference type="Pfam" id="PF12796">
    <property type="entry name" value="Ank_2"/>
    <property type="match status" value="1"/>
</dbReference>
<dbReference type="InterPro" id="IPR050776">
    <property type="entry name" value="Ank_Repeat/CDKN_Inhibitor"/>
</dbReference>
<dbReference type="InterPro" id="IPR002110">
    <property type="entry name" value="Ankyrin_rpt"/>
</dbReference>
<dbReference type="SUPFAM" id="SSF48403">
    <property type="entry name" value="Ankyrin repeat"/>
    <property type="match status" value="1"/>
</dbReference>
<evidence type="ECO:0000256" key="2">
    <source>
        <dbReference type="ARBA" id="ARBA00023043"/>
    </source>
</evidence>
<dbReference type="PROSITE" id="PS50088">
    <property type="entry name" value="ANK_REPEAT"/>
    <property type="match status" value="3"/>
</dbReference>
<feature type="repeat" description="ANK" evidence="3">
    <location>
        <begin position="70"/>
        <end position="102"/>
    </location>
</feature>
<keyword evidence="5" id="KW-1185">Reference proteome</keyword>
<evidence type="ECO:0000313" key="4">
    <source>
        <dbReference type="EMBL" id="MBP0460525.1"/>
    </source>
</evidence>
<feature type="repeat" description="ANK" evidence="3">
    <location>
        <begin position="35"/>
        <end position="61"/>
    </location>
</feature>